<dbReference type="InterPro" id="IPR029063">
    <property type="entry name" value="SAM-dependent_MTases_sf"/>
</dbReference>
<evidence type="ECO:0000313" key="3">
    <source>
        <dbReference type="EMBL" id="CAG8570007.1"/>
    </source>
</evidence>
<dbReference type="SUPFAM" id="SSF53335">
    <property type="entry name" value="S-adenosyl-L-methionine-dependent methyltransferases"/>
    <property type="match status" value="1"/>
</dbReference>
<sequence>MGKVQSKTGRQKRSKSSASTTSIDQEIIHKKRDVEIYNYIDKRKYCASYVLPLDDDEIDRLTLQHYIFQNIWKSNFSSPVDFLLEIGSKVLDVGCGPGVWSLEMANKYPKSSFTGIDIVATFPQTIKPENTNFIVGNLKRLPFEDNSFDFVYMRLIMFALTISDWPEAIKELIRVCKPNGWIEIMERDILWHNESDLVRKWRTSIVDKIRQEKGIELIISPHIPGFLHSNNQLTNIEYDKRKAKIGWGEKMYEAYGQLIMWGAKNLSNAVSDIQFNEGQYNKLVEVAIKEIARNKGYDKSYRFWAQKKSL</sequence>
<protein>
    <submittedName>
        <fullName evidence="3">9717_t:CDS:1</fullName>
    </submittedName>
</protein>
<reference evidence="3" key="1">
    <citation type="submission" date="2021-06" db="EMBL/GenBank/DDBJ databases">
        <authorList>
            <person name="Kallberg Y."/>
            <person name="Tangrot J."/>
            <person name="Rosling A."/>
        </authorList>
    </citation>
    <scope>NUCLEOTIDE SEQUENCE</scope>
    <source>
        <strain evidence="3">UK204</strain>
    </source>
</reference>
<dbReference type="CDD" id="cd02440">
    <property type="entry name" value="AdoMet_MTases"/>
    <property type="match status" value="1"/>
</dbReference>
<dbReference type="AlphaFoldDB" id="A0A9N9BJB7"/>
<proteinExistence type="predicted"/>
<evidence type="ECO:0000259" key="2">
    <source>
        <dbReference type="Pfam" id="PF13649"/>
    </source>
</evidence>
<dbReference type="Gene3D" id="3.40.50.150">
    <property type="entry name" value="Vaccinia Virus protein VP39"/>
    <property type="match status" value="1"/>
</dbReference>
<dbReference type="GO" id="GO:0008168">
    <property type="term" value="F:methyltransferase activity"/>
    <property type="evidence" value="ECO:0007669"/>
    <property type="project" value="TreeGrafter"/>
</dbReference>
<feature type="domain" description="Methyltransferase" evidence="2">
    <location>
        <begin position="90"/>
        <end position="180"/>
    </location>
</feature>
<keyword evidence="4" id="KW-1185">Reference proteome</keyword>
<dbReference type="OrthoDB" id="2013972at2759"/>
<feature type="region of interest" description="Disordered" evidence="1">
    <location>
        <begin position="1"/>
        <end position="21"/>
    </location>
</feature>
<dbReference type="Proteomes" id="UP000789570">
    <property type="component" value="Unassembled WGS sequence"/>
</dbReference>
<dbReference type="PANTHER" id="PTHR43591:SF24">
    <property type="entry name" value="2-METHOXY-6-POLYPRENYL-1,4-BENZOQUINOL METHYLASE, MITOCHONDRIAL"/>
    <property type="match status" value="1"/>
</dbReference>
<organism evidence="3 4">
    <name type="scientific">Funneliformis caledonium</name>
    <dbReference type="NCBI Taxonomy" id="1117310"/>
    <lineage>
        <taxon>Eukaryota</taxon>
        <taxon>Fungi</taxon>
        <taxon>Fungi incertae sedis</taxon>
        <taxon>Mucoromycota</taxon>
        <taxon>Glomeromycotina</taxon>
        <taxon>Glomeromycetes</taxon>
        <taxon>Glomerales</taxon>
        <taxon>Glomeraceae</taxon>
        <taxon>Funneliformis</taxon>
    </lineage>
</organism>
<dbReference type="PANTHER" id="PTHR43591">
    <property type="entry name" value="METHYLTRANSFERASE"/>
    <property type="match status" value="1"/>
</dbReference>
<evidence type="ECO:0000256" key="1">
    <source>
        <dbReference type="SAM" id="MobiDB-lite"/>
    </source>
</evidence>
<comment type="caution">
    <text evidence="3">The sequence shown here is derived from an EMBL/GenBank/DDBJ whole genome shotgun (WGS) entry which is preliminary data.</text>
</comment>
<accession>A0A9N9BJB7</accession>
<gene>
    <name evidence="3" type="ORF">FCALED_LOCUS7046</name>
</gene>
<name>A0A9N9BJB7_9GLOM</name>
<dbReference type="Pfam" id="PF13649">
    <property type="entry name" value="Methyltransf_25"/>
    <property type="match status" value="1"/>
</dbReference>
<evidence type="ECO:0000313" key="4">
    <source>
        <dbReference type="Proteomes" id="UP000789570"/>
    </source>
</evidence>
<dbReference type="EMBL" id="CAJVPQ010001794">
    <property type="protein sequence ID" value="CAG8570007.1"/>
    <property type="molecule type" value="Genomic_DNA"/>
</dbReference>
<dbReference type="InterPro" id="IPR041698">
    <property type="entry name" value="Methyltransf_25"/>
</dbReference>